<dbReference type="AlphaFoldDB" id="Q5MGC8"/>
<evidence type="ECO:0000313" key="1">
    <source>
        <dbReference type="EMBL" id="AAV91472.1"/>
    </source>
</evidence>
<protein>
    <submittedName>
        <fullName evidence="1">Uncharacterized protein</fullName>
    </submittedName>
</protein>
<proteinExistence type="evidence at transcript level"/>
<accession>Q5MGC8</accession>
<sequence>MNLVIASSYELTASAHTVCGVYDVFCVRRTHEDRRRSASLNTDRYKCMISTPRCSTRGPAAARQMAFLLRYVCEASAQSRCVFRIATSTMNDIYCYKYTIEKYFSMKTL</sequence>
<organism evidence="1">
    <name type="scientific">Lonomia obliqua</name>
    <name type="common">Moth</name>
    <dbReference type="NCBI Taxonomy" id="304329"/>
    <lineage>
        <taxon>Eukaryota</taxon>
        <taxon>Metazoa</taxon>
        <taxon>Ecdysozoa</taxon>
        <taxon>Arthropoda</taxon>
        <taxon>Hexapoda</taxon>
        <taxon>Insecta</taxon>
        <taxon>Pterygota</taxon>
        <taxon>Neoptera</taxon>
        <taxon>Endopterygota</taxon>
        <taxon>Lepidoptera</taxon>
        <taxon>Glossata</taxon>
        <taxon>Ditrysia</taxon>
        <taxon>Bombycoidea</taxon>
        <taxon>Saturniidae</taxon>
        <taxon>Hemileucinae</taxon>
        <taxon>Lonomia</taxon>
    </lineage>
</organism>
<reference evidence="1" key="1">
    <citation type="journal article" date="2005" name="Gene">
        <title>A catalog for the transcripts from the venomous structures of the caterpillar Lonomia obliqua: identification of the proteins potentially involved in the coagulation disorder and hemorrhagic syndrome.</title>
        <authorList>
            <person name="Veiga A.B.G."/>
            <person name="Ribeiro J.M.C."/>
            <person name="Guimaraes J.A."/>
            <person name="Francischetti I.M.B."/>
        </authorList>
    </citation>
    <scope>NUCLEOTIDE SEQUENCE</scope>
    <source>
        <tissue evidence="1">Spicule</tissue>
    </source>
</reference>
<dbReference type="EMBL" id="AY829858">
    <property type="protein sequence ID" value="AAV91472.1"/>
    <property type="molecule type" value="mRNA"/>
</dbReference>
<name>Q5MGC8_LONON</name>